<feature type="region of interest" description="Disordered" evidence="1">
    <location>
        <begin position="82"/>
        <end position="105"/>
    </location>
</feature>
<feature type="non-terminal residue" evidence="2">
    <location>
        <position position="1"/>
    </location>
</feature>
<organism evidence="2 3">
    <name type="scientific">Chelydra serpentina</name>
    <name type="common">Snapping turtle</name>
    <name type="synonym">Testudo serpentina</name>
    <dbReference type="NCBI Taxonomy" id="8475"/>
    <lineage>
        <taxon>Eukaryota</taxon>
        <taxon>Metazoa</taxon>
        <taxon>Chordata</taxon>
        <taxon>Craniata</taxon>
        <taxon>Vertebrata</taxon>
        <taxon>Euteleostomi</taxon>
        <taxon>Archelosauria</taxon>
        <taxon>Testudinata</taxon>
        <taxon>Testudines</taxon>
        <taxon>Cryptodira</taxon>
        <taxon>Durocryptodira</taxon>
        <taxon>Americhelydia</taxon>
        <taxon>Chelydroidea</taxon>
        <taxon>Chelydridae</taxon>
        <taxon>Chelydra</taxon>
    </lineage>
</organism>
<evidence type="ECO:0000313" key="3">
    <source>
        <dbReference type="Proteomes" id="UP000765507"/>
    </source>
</evidence>
<feature type="region of interest" description="Disordered" evidence="1">
    <location>
        <begin position="1"/>
        <end position="47"/>
    </location>
</feature>
<evidence type="ECO:0000256" key="1">
    <source>
        <dbReference type="SAM" id="MobiDB-lite"/>
    </source>
</evidence>
<dbReference type="OrthoDB" id="10510319at2759"/>
<evidence type="ECO:0000313" key="2">
    <source>
        <dbReference type="EMBL" id="KAG6926159.1"/>
    </source>
</evidence>
<protein>
    <submittedName>
        <fullName evidence="2">Uncharacterized protein</fullName>
    </submittedName>
</protein>
<comment type="caution">
    <text evidence="2">The sequence shown here is derived from an EMBL/GenBank/DDBJ whole genome shotgun (WGS) entry which is preliminary data.</text>
</comment>
<gene>
    <name evidence="2" type="ORF">G0U57_012737</name>
</gene>
<keyword evidence="3" id="KW-1185">Reference proteome</keyword>
<sequence>MFSELMQSSRTERAQQNVWRQTMAESRKAQNEHEDRKDEQDERWWQRDERRQDAMLRLLEDQTDMLWHLVELQERQLEHRLPLQPLCNRPPSSPSSIASTPRRPR</sequence>
<dbReference type="AlphaFoldDB" id="A0A8T1SB11"/>
<name>A0A8T1SB11_CHESE</name>
<dbReference type="Proteomes" id="UP000765507">
    <property type="component" value="Unassembled WGS sequence"/>
</dbReference>
<feature type="compositionally biased region" description="Polar residues" evidence="1">
    <location>
        <begin position="1"/>
        <end position="24"/>
    </location>
</feature>
<feature type="compositionally biased region" description="Basic and acidic residues" evidence="1">
    <location>
        <begin position="25"/>
        <end position="47"/>
    </location>
</feature>
<feature type="compositionally biased region" description="Low complexity" evidence="1">
    <location>
        <begin position="94"/>
        <end position="105"/>
    </location>
</feature>
<dbReference type="EMBL" id="JAHGAV010000342">
    <property type="protein sequence ID" value="KAG6926159.1"/>
    <property type="molecule type" value="Genomic_DNA"/>
</dbReference>
<proteinExistence type="predicted"/>
<accession>A0A8T1SB11</accession>
<reference evidence="2 3" key="1">
    <citation type="journal article" date="2020" name="G3 (Bethesda)">
        <title>Draft Genome of the Common Snapping Turtle, Chelydra serpentina, a Model for Phenotypic Plasticity in Reptiles.</title>
        <authorList>
            <person name="Das D."/>
            <person name="Singh S.K."/>
            <person name="Bierstedt J."/>
            <person name="Erickson A."/>
            <person name="Galli G.L.J."/>
            <person name="Crossley D.A. 2nd"/>
            <person name="Rhen T."/>
        </authorList>
    </citation>
    <scope>NUCLEOTIDE SEQUENCE [LARGE SCALE GENOMIC DNA]</scope>
    <source>
        <strain evidence="2">KW</strain>
    </source>
</reference>